<dbReference type="PANTHER" id="PTHR34115">
    <property type="entry name" value="PROTEIN, PUTATIVE-RELATED"/>
    <property type="match status" value="1"/>
</dbReference>
<dbReference type="PANTHER" id="PTHR34115:SF13">
    <property type="entry name" value="RPB1A"/>
    <property type="match status" value="1"/>
</dbReference>
<gene>
    <name evidence="2" type="ORF">J1N35_036331</name>
</gene>
<proteinExistence type="predicted"/>
<reference evidence="2 3" key="1">
    <citation type="journal article" date="2021" name="Plant Biotechnol. J.">
        <title>Multi-omics assisted identification of the key and species-specific regulatory components of drought-tolerant mechanisms in Gossypium stocksii.</title>
        <authorList>
            <person name="Yu D."/>
            <person name="Ke L."/>
            <person name="Zhang D."/>
            <person name="Wu Y."/>
            <person name="Sun Y."/>
            <person name="Mei J."/>
            <person name="Sun J."/>
            <person name="Sun Y."/>
        </authorList>
    </citation>
    <scope>NUCLEOTIDE SEQUENCE [LARGE SCALE GENOMIC DNA]</scope>
    <source>
        <strain evidence="3">cv. E1</strain>
        <tissue evidence="2">Leaf</tissue>
    </source>
</reference>
<feature type="transmembrane region" description="Helical" evidence="1">
    <location>
        <begin position="277"/>
        <end position="299"/>
    </location>
</feature>
<protein>
    <submittedName>
        <fullName evidence="2">Uncharacterized protein</fullName>
    </submittedName>
</protein>
<keyword evidence="1" id="KW-0472">Membrane</keyword>
<dbReference type="InterPro" id="IPR053258">
    <property type="entry name" value="Ca-permeable_cation_channel"/>
</dbReference>
<name>A0A9D3UI48_9ROSI</name>
<evidence type="ECO:0000313" key="2">
    <source>
        <dbReference type="EMBL" id="KAH1045547.1"/>
    </source>
</evidence>
<accession>A0A9D3UI48</accession>
<dbReference type="OrthoDB" id="954522at2759"/>
<comment type="caution">
    <text evidence="2">The sequence shown here is derived from an EMBL/GenBank/DDBJ whole genome shotgun (WGS) entry which is preliminary data.</text>
</comment>
<keyword evidence="1" id="KW-0812">Transmembrane</keyword>
<feature type="transmembrane region" description="Helical" evidence="1">
    <location>
        <begin position="239"/>
        <end position="265"/>
    </location>
</feature>
<sequence length="308" mass="35145">MYSGHIPLLRNTSNSGMANHKLTNFGFQIAVFLALLNLKVKPERNVESPFETQNVILATFVICILVYAITLCTPYFPEAVDDINLLAGRLAMVLLTFTLFPGLGWLSLFIWTIHFVKLIYRAVRKVRQQYHATLSVFYLFNQVMFGRHAHHNEQSKDGSVNNNLHASLVFAIGLLLALMPLKYPQKTLETHSAIVSIFITLILVYAAAWETEHHLQTNNSNSSIHRIIVTKISLYTGSLATIVLVLLIIPAIGWFILFVWTFFLVKQIYEAWQMFDLLYRSTLLVTYVFYHVFGLPGHYNQAIRGLPV</sequence>
<keyword evidence="1" id="KW-1133">Transmembrane helix</keyword>
<keyword evidence="3" id="KW-1185">Reference proteome</keyword>
<dbReference type="EMBL" id="JAIQCV010000011">
    <property type="protein sequence ID" value="KAH1045547.1"/>
    <property type="molecule type" value="Genomic_DNA"/>
</dbReference>
<organism evidence="2 3">
    <name type="scientific">Gossypium stocksii</name>
    <dbReference type="NCBI Taxonomy" id="47602"/>
    <lineage>
        <taxon>Eukaryota</taxon>
        <taxon>Viridiplantae</taxon>
        <taxon>Streptophyta</taxon>
        <taxon>Embryophyta</taxon>
        <taxon>Tracheophyta</taxon>
        <taxon>Spermatophyta</taxon>
        <taxon>Magnoliopsida</taxon>
        <taxon>eudicotyledons</taxon>
        <taxon>Gunneridae</taxon>
        <taxon>Pentapetalae</taxon>
        <taxon>rosids</taxon>
        <taxon>malvids</taxon>
        <taxon>Malvales</taxon>
        <taxon>Malvaceae</taxon>
        <taxon>Malvoideae</taxon>
        <taxon>Gossypium</taxon>
    </lineage>
</organism>
<evidence type="ECO:0000256" key="1">
    <source>
        <dbReference type="SAM" id="Phobius"/>
    </source>
</evidence>
<feature type="transmembrane region" description="Helical" evidence="1">
    <location>
        <begin position="52"/>
        <end position="70"/>
    </location>
</feature>
<feature type="transmembrane region" description="Helical" evidence="1">
    <location>
        <begin position="164"/>
        <end position="181"/>
    </location>
</feature>
<dbReference type="Proteomes" id="UP000828251">
    <property type="component" value="Unassembled WGS sequence"/>
</dbReference>
<feature type="transmembrane region" description="Helical" evidence="1">
    <location>
        <begin position="90"/>
        <end position="116"/>
    </location>
</feature>
<dbReference type="AlphaFoldDB" id="A0A9D3UI48"/>
<feature type="transmembrane region" description="Helical" evidence="1">
    <location>
        <begin position="193"/>
        <end position="209"/>
    </location>
</feature>
<evidence type="ECO:0000313" key="3">
    <source>
        <dbReference type="Proteomes" id="UP000828251"/>
    </source>
</evidence>